<dbReference type="EMBL" id="GBXM01005532">
    <property type="protein sequence ID" value="JAI03046.1"/>
    <property type="molecule type" value="Transcribed_RNA"/>
</dbReference>
<reference evidence="1" key="1">
    <citation type="submission" date="2014-11" db="EMBL/GenBank/DDBJ databases">
        <authorList>
            <person name="Amaro Gonzalez C."/>
        </authorList>
    </citation>
    <scope>NUCLEOTIDE SEQUENCE</scope>
</reference>
<organism evidence="1">
    <name type="scientific">Anguilla anguilla</name>
    <name type="common">European freshwater eel</name>
    <name type="synonym">Muraena anguilla</name>
    <dbReference type="NCBI Taxonomy" id="7936"/>
    <lineage>
        <taxon>Eukaryota</taxon>
        <taxon>Metazoa</taxon>
        <taxon>Chordata</taxon>
        <taxon>Craniata</taxon>
        <taxon>Vertebrata</taxon>
        <taxon>Euteleostomi</taxon>
        <taxon>Actinopterygii</taxon>
        <taxon>Neopterygii</taxon>
        <taxon>Teleostei</taxon>
        <taxon>Anguilliformes</taxon>
        <taxon>Anguillidae</taxon>
        <taxon>Anguilla</taxon>
    </lineage>
</organism>
<reference evidence="1" key="2">
    <citation type="journal article" date="2015" name="Fish Shellfish Immunol.">
        <title>Early steps in the European eel (Anguilla anguilla)-Vibrio vulnificus interaction in the gills: Role of the RtxA13 toxin.</title>
        <authorList>
            <person name="Callol A."/>
            <person name="Pajuelo D."/>
            <person name="Ebbesson L."/>
            <person name="Teles M."/>
            <person name="MacKenzie S."/>
            <person name="Amaro C."/>
        </authorList>
    </citation>
    <scope>NUCLEOTIDE SEQUENCE</scope>
</reference>
<sequence length="55" mass="6170">MGTLEELSNTVAELQQSLTPQWCDYTQYCSLHAEWQRRCMGAGRCVRGSVIFTGG</sequence>
<evidence type="ECO:0000313" key="1">
    <source>
        <dbReference type="EMBL" id="JAI03046.1"/>
    </source>
</evidence>
<dbReference type="AlphaFoldDB" id="A0A0E9XMH7"/>
<protein>
    <submittedName>
        <fullName evidence="1">Uncharacterized protein</fullName>
    </submittedName>
</protein>
<accession>A0A0E9XMH7</accession>
<proteinExistence type="predicted"/>
<name>A0A0E9XMH7_ANGAN</name>